<evidence type="ECO:0000259" key="1">
    <source>
        <dbReference type="PROSITE" id="PS50280"/>
    </source>
</evidence>
<accession>A0A3M7G268</accession>
<dbReference type="PANTHER" id="PTHR47332:SF4">
    <property type="entry name" value="SET DOMAIN-CONTAINING PROTEIN 5"/>
    <property type="match status" value="1"/>
</dbReference>
<dbReference type="Pfam" id="PF00856">
    <property type="entry name" value="SET"/>
    <property type="match status" value="1"/>
</dbReference>
<dbReference type="PROSITE" id="PS50280">
    <property type="entry name" value="SET"/>
    <property type="match status" value="1"/>
</dbReference>
<sequence length="477" mass="53842">MAPAVRERKPLSRVVAWKAASIPCKWCQNEGPEPLWHIGGQTAYLWESSIFFTRLALVFACSHNGRPYFSCLRRQVIFMESWYEVKPSLERGGLGVFASRTIPPGTVIMHDPAVMKLKLKHIQFTDEEIRDSFNLLSDPDKIRVLKLHEGHRPFKTRLMRIYKANSFGAKGFTMLHVDLSRVNHSCFPNADRQDDTDNHEKTDAANLVAIRTIAKGEEILICYNSNFEGMTVTQRNNILDSYYGFRCSCPACTLRPTERILSDTRRRLINVLSSKCSGFEPLGLSQLDCLNRQNAENPSMTIGLPQLPLRVPLSITEKTAFKVLLAELMQAEGLTNVFTADLYQGAAYHLMQQMSENRYILVIPSALFVTAWMEKAIRIISNITGAHSEQTKAIKAQWNDWQKGEQLDLYQNLKPTYLNALAQGKGADKVFFAAHIGETVPNAEGLIGLKIEVLSEEVCKMRLREGKGKMSCCGRHA</sequence>
<gene>
    <name evidence="2" type="ORF">D0862_08797</name>
</gene>
<proteinExistence type="predicted"/>
<dbReference type="InterPro" id="IPR053185">
    <property type="entry name" value="SET_domain_protein"/>
</dbReference>
<name>A0A3M7G268_HORWE</name>
<dbReference type="CDD" id="cd20071">
    <property type="entry name" value="SET_SMYD"/>
    <property type="match status" value="1"/>
</dbReference>
<dbReference type="SMART" id="SM00317">
    <property type="entry name" value="SET"/>
    <property type="match status" value="1"/>
</dbReference>
<reference evidence="2 3" key="1">
    <citation type="journal article" date="2018" name="BMC Genomics">
        <title>Genomic evidence for intraspecific hybridization in a clonal and extremely halotolerant yeast.</title>
        <authorList>
            <person name="Gostincar C."/>
            <person name="Stajich J.E."/>
            <person name="Zupancic J."/>
            <person name="Zalar P."/>
            <person name="Gunde-Cimerman N."/>
        </authorList>
    </citation>
    <scope>NUCLEOTIDE SEQUENCE [LARGE SCALE GENOMIC DNA]</scope>
    <source>
        <strain evidence="2 3">EXF-171</strain>
    </source>
</reference>
<dbReference type="Proteomes" id="UP000281468">
    <property type="component" value="Unassembled WGS sequence"/>
</dbReference>
<dbReference type="AlphaFoldDB" id="A0A3M7G268"/>
<dbReference type="SUPFAM" id="SSF82199">
    <property type="entry name" value="SET domain"/>
    <property type="match status" value="1"/>
</dbReference>
<dbReference type="InterPro" id="IPR001214">
    <property type="entry name" value="SET_dom"/>
</dbReference>
<dbReference type="PANTHER" id="PTHR47332">
    <property type="entry name" value="SET DOMAIN-CONTAINING PROTEIN 5"/>
    <property type="match status" value="1"/>
</dbReference>
<organism evidence="2 3">
    <name type="scientific">Hortaea werneckii</name>
    <name type="common">Black yeast</name>
    <name type="synonym">Cladosporium werneckii</name>
    <dbReference type="NCBI Taxonomy" id="91943"/>
    <lineage>
        <taxon>Eukaryota</taxon>
        <taxon>Fungi</taxon>
        <taxon>Dikarya</taxon>
        <taxon>Ascomycota</taxon>
        <taxon>Pezizomycotina</taxon>
        <taxon>Dothideomycetes</taxon>
        <taxon>Dothideomycetidae</taxon>
        <taxon>Mycosphaerellales</taxon>
        <taxon>Teratosphaeriaceae</taxon>
        <taxon>Hortaea</taxon>
    </lineage>
</organism>
<dbReference type="VEuPathDB" id="FungiDB:BTJ68_12575"/>
<evidence type="ECO:0000313" key="2">
    <source>
        <dbReference type="EMBL" id="RMY95225.1"/>
    </source>
</evidence>
<protein>
    <recommendedName>
        <fullName evidence="1">SET domain-containing protein</fullName>
    </recommendedName>
</protein>
<comment type="caution">
    <text evidence="2">The sequence shown here is derived from an EMBL/GenBank/DDBJ whole genome shotgun (WGS) entry which is preliminary data.</text>
</comment>
<dbReference type="Gene3D" id="2.170.270.10">
    <property type="entry name" value="SET domain"/>
    <property type="match status" value="1"/>
</dbReference>
<dbReference type="InterPro" id="IPR046341">
    <property type="entry name" value="SET_dom_sf"/>
</dbReference>
<dbReference type="EMBL" id="QWIQ01000307">
    <property type="protein sequence ID" value="RMY95225.1"/>
    <property type="molecule type" value="Genomic_DNA"/>
</dbReference>
<feature type="domain" description="SET" evidence="1">
    <location>
        <begin position="81"/>
        <end position="224"/>
    </location>
</feature>
<evidence type="ECO:0000313" key="3">
    <source>
        <dbReference type="Proteomes" id="UP000281468"/>
    </source>
</evidence>